<dbReference type="CDD" id="cd05560">
    <property type="entry name" value="Xcc1710_like"/>
    <property type="match status" value="1"/>
</dbReference>
<dbReference type="EMBL" id="SHKM01000001">
    <property type="protein sequence ID" value="RZT90116.1"/>
    <property type="molecule type" value="Genomic_DNA"/>
</dbReference>
<accession>A0ABY0IT08</accession>
<name>A0ABY0IT08_9RHOO</name>
<dbReference type="InterPro" id="IPR007523">
    <property type="entry name" value="NDUFAF3/AAMDC"/>
</dbReference>
<dbReference type="PANTHER" id="PTHR21192:SF2">
    <property type="entry name" value="NADH DEHYDROGENASE [UBIQUINONE] 1 ALPHA SUBCOMPLEX ASSEMBLY FACTOR 3"/>
    <property type="match status" value="1"/>
</dbReference>
<evidence type="ECO:0000313" key="1">
    <source>
        <dbReference type="EMBL" id="RZT90116.1"/>
    </source>
</evidence>
<dbReference type="Pfam" id="PF04430">
    <property type="entry name" value="DUF498"/>
    <property type="match status" value="1"/>
</dbReference>
<protein>
    <submittedName>
        <fullName evidence="1">Uncharacterized protein</fullName>
    </submittedName>
</protein>
<gene>
    <name evidence="1" type="ORF">EV678_0927</name>
</gene>
<organism evidence="1 2">
    <name type="scientific">Azospira oryzae</name>
    <dbReference type="NCBI Taxonomy" id="146939"/>
    <lineage>
        <taxon>Bacteria</taxon>
        <taxon>Pseudomonadati</taxon>
        <taxon>Pseudomonadota</taxon>
        <taxon>Betaproteobacteria</taxon>
        <taxon>Rhodocyclales</taxon>
        <taxon>Rhodocyclaceae</taxon>
        <taxon>Azospira</taxon>
    </lineage>
</organism>
<dbReference type="Proteomes" id="UP000292136">
    <property type="component" value="Unassembled WGS sequence"/>
</dbReference>
<proteinExistence type="predicted"/>
<reference evidence="1 2" key="1">
    <citation type="submission" date="2019-02" db="EMBL/GenBank/DDBJ databases">
        <title>Genomic Encyclopedia of Type Strains, Phase IV (KMG-IV): sequencing the most valuable type-strain genomes for metagenomic binning, comparative biology and taxonomic classification.</title>
        <authorList>
            <person name="Goeker M."/>
        </authorList>
    </citation>
    <scope>NUCLEOTIDE SEQUENCE [LARGE SCALE GENOMIC DNA]</scope>
    <source>
        <strain evidence="1 2">DSM 21223</strain>
    </source>
</reference>
<dbReference type="PANTHER" id="PTHR21192">
    <property type="entry name" value="NUCLEAR PROTEIN E3-3"/>
    <property type="match status" value="1"/>
</dbReference>
<evidence type="ECO:0000313" key="2">
    <source>
        <dbReference type="Proteomes" id="UP000292136"/>
    </source>
</evidence>
<sequence>MKLHRDSTDGHYSFTGYGDDYVAINGKNHQGNLVLLPRRLIQDWTDATFDSLTQADFDFLAELKMEIMILGTGAKQRFPHPQLLQGLMRAGVGLEVMNTQAACRTYNILVAEGRSVGCALLQG</sequence>
<keyword evidence="2" id="KW-1185">Reference proteome</keyword>
<dbReference type="RefSeq" id="WP_130458666.1">
    <property type="nucleotide sequence ID" value="NZ_SHKM01000001.1"/>
</dbReference>
<comment type="caution">
    <text evidence="1">The sequence shown here is derived from an EMBL/GenBank/DDBJ whole genome shotgun (WGS) entry which is preliminary data.</text>
</comment>
<dbReference type="SUPFAM" id="SSF64076">
    <property type="entry name" value="MTH938-like"/>
    <property type="match status" value="1"/>
</dbReference>
<dbReference type="Gene3D" id="3.40.1230.10">
    <property type="entry name" value="MTH938-like"/>
    <property type="match status" value="1"/>
</dbReference>
<dbReference type="InterPro" id="IPR036748">
    <property type="entry name" value="MTH938-like_sf"/>
</dbReference>